<dbReference type="GO" id="GO:0032259">
    <property type="term" value="P:methylation"/>
    <property type="evidence" value="ECO:0007669"/>
    <property type="project" value="UniProtKB-KW"/>
</dbReference>
<dbReference type="CDD" id="cd02440">
    <property type="entry name" value="AdoMet_MTases"/>
    <property type="match status" value="1"/>
</dbReference>
<dbReference type="InterPro" id="IPR046977">
    <property type="entry name" value="RsmC/RlmG"/>
</dbReference>
<evidence type="ECO:0000256" key="2">
    <source>
        <dbReference type="ARBA" id="ARBA00022679"/>
    </source>
</evidence>
<dbReference type="InterPro" id="IPR029063">
    <property type="entry name" value="SAM-dependent_MTases_sf"/>
</dbReference>
<dbReference type="GO" id="GO:0008757">
    <property type="term" value="F:S-adenosylmethionine-dependent methyltransferase activity"/>
    <property type="evidence" value="ECO:0007669"/>
    <property type="project" value="InterPro"/>
</dbReference>
<protein>
    <submittedName>
        <fullName evidence="4">Class I SAM-dependent methyltransferase</fullName>
    </submittedName>
</protein>
<dbReference type="EMBL" id="JANAFB010000007">
    <property type="protein sequence ID" value="MCP3425248.1"/>
    <property type="molecule type" value="Genomic_DNA"/>
</dbReference>
<dbReference type="SUPFAM" id="SSF53335">
    <property type="entry name" value="S-adenosyl-L-methionine-dependent methyltransferases"/>
    <property type="match status" value="1"/>
</dbReference>
<dbReference type="Pfam" id="PF05175">
    <property type="entry name" value="MTS"/>
    <property type="match status" value="1"/>
</dbReference>
<accession>A0A9X2HJ74</accession>
<evidence type="ECO:0000256" key="1">
    <source>
        <dbReference type="ARBA" id="ARBA00022603"/>
    </source>
</evidence>
<dbReference type="PANTHER" id="PTHR47816:SF4">
    <property type="entry name" value="RIBOSOMAL RNA SMALL SUBUNIT METHYLTRANSFERASE C"/>
    <property type="match status" value="1"/>
</dbReference>
<keyword evidence="2" id="KW-0808">Transferase</keyword>
<comment type="caution">
    <text evidence="4">The sequence shown here is derived from an EMBL/GenBank/DDBJ whole genome shotgun (WGS) entry which is preliminary data.</text>
</comment>
<feature type="domain" description="Methyltransferase small" evidence="3">
    <location>
        <begin position="29"/>
        <end position="195"/>
    </location>
</feature>
<evidence type="ECO:0000259" key="3">
    <source>
        <dbReference type="Pfam" id="PF05175"/>
    </source>
</evidence>
<dbReference type="RefSeq" id="WP_254165344.1">
    <property type="nucleotide sequence ID" value="NZ_JANAFB010000007.1"/>
</dbReference>
<name>A0A9X2HJ74_9MICC</name>
<organism evidence="4 5">
    <name type="scientific">Rothia santali</name>
    <dbReference type="NCBI Taxonomy" id="2949643"/>
    <lineage>
        <taxon>Bacteria</taxon>
        <taxon>Bacillati</taxon>
        <taxon>Actinomycetota</taxon>
        <taxon>Actinomycetes</taxon>
        <taxon>Micrococcales</taxon>
        <taxon>Micrococcaceae</taxon>
        <taxon>Rothia</taxon>
    </lineage>
</organism>
<sequence length="201" mass="21235">MAEHYFSSQSGRDFTPQPLTVDLAGAPRTVVTAPGIFSPKGVDKGTAVLLREAPAPRGPRMLDIGCGWGPLSLTLALLSPDAEVTGVDVNERSLALTSMNAERLGLGNVSARLPDDVDPSLRFDTIWSNPPIRVGKEALHGILLTWLPRLAPGGSAYLVVQKNLGADSLAAWLETALGEGFSVARLATSKGFRILQVLRAG</sequence>
<keyword evidence="1 4" id="KW-0489">Methyltransferase</keyword>
<gene>
    <name evidence="4" type="ORF">NBM05_04195</name>
</gene>
<dbReference type="Proteomes" id="UP001139502">
    <property type="component" value="Unassembled WGS sequence"/>
</dbReference>
<evidence type="ECO:0000313" key="5">
    <source>
        <dbReference type="Proteomes" id="UP001139502"/>
    </source>
</evidence>
<evidence type="ECO:0000313" key="4">
    <source>
        <dbReference type="EMBL" id="MCP3425248.1"/>
    </source>
</evidence>
<dbReference type="AlphaFoldDB" id="A0A9X2HJ74"/>
<dbReference type="PANTHER" id="PTHR47816">
    <property type="entry name" value="RIBOSOMAL RNA SMALL SUBUNIT METHYLTRANSFERASE C"/>
    <property type="match status" value="1"/>
</dbReference>
<reference evidence="4" key="1">
    <citation type="submission" date="2022-06" db="EMBL/GenBank/DDBJ databases">
        <title>Rothia sp. isolated from sandalwood seedling.</title>
        <authorList>
            <person name="Tuikhar N."/>
            <person name="Kirdat K."/>
            <person name="Thorat V."/>
            <person name="Swetha P."/>
            <person name="Padma S."/>
            <person name="Sundararaj R."/>
            <person name="Yadav A."/>
        </authorList>
    </citation>
    <scope>NUCLEOTIDE SEQUENCE</scope>
    <source>
        <strain evidence="4">AR01</strain>
    </source>
</reference>
<keyword evidence="5" id="KW-1185">Reference proteome</keyword>
<proteinExistence type="predicted"/>
<dbReference type="InterPro" id="IPR007848">
    <property type="entry name" value="Small_mtfrase_dom"/>
</dbReference>
<dbReference type="Gene3D" id="3.40.50.150">
    <property type="entry name" value="Vaccinia Virus protein VP39"/>
    <property type="match status" value="1"/>
</dbReference>